<dbReference type="Gene3D" id="1.10.287.130">
    <property type="match status" value="1"/>
</dbReference>
<dbReference type="InterPro" id="IPR036097">
    <property type="entry name" value="HisK_dim/P_sf"/>
</dbReference>
<dbReference type="SMART" id="SM00388">
    <property type="entry name" value="HisKA"/>
    <property type="match status" value="1"/>
</dbReference>
<dbReference type="CDD" id="cd00082">
    <property type="entry name" value="HisKA"/>
    <property type="match status" value="1"/>
</dbReference>
<dbReference type="Gene3D" id="3.30.565.10">
    <property type="entry name" value="Histidine kinase-like ATPase, C-terminal domain"/>
    <property type="match status" value="1"/>
</dbReference>
<evidence type="ECO:0000256" key="4">
    <source>
        <dbReference type="ARBA" id="ARBA00023012"/>
    </source>
</evidence>
<dbReference type="InterPro" id="IPR011006">
    <property type="entry name" value="CheY-like_superfamily"/>
</dbReference>
<dbReference type="SMART" id="SM00448">
    <property type="entry name" value="REC"/>
    <property type="match status" value="1"/>
</dbReference>
<dbReference type="InterPro" id="IPR003594">
    <property type="entry name" value="HATPase_dom"/>
</dbReference>
<dbReference type="InterPro" id="IPR036890">
    <property type="entry name" value="HATPase_C_sf"/>
</dbReference>
<evidence type="ECO:0000256" key="2">
    <source>
        <dbReference type="ARBA" id="ARBA00012438"/>
    </source>
</evidence>
<feature type="domain" description="Response regulatory" evidence="8">
    <location>
        <begin position="591"/>
        <end position="706"/>
    </location>
</feature>
<dbReference type="EC" id="2.7.13.3" evidence="2"/>
<dbReference type="PANTHER" id="PTHR45339:SF1">
    <property type="entry name" value="HYBRID SIGNAL TRANSDUCTION HISTIDINE KINASE J"/>
    <property type="match status" value="1"/>
</dbReference>
<feature type="transmembrane region" description="Helical" evidence="6">
    <location>
        <begin position="258"/>
        <end position="276"/>
    </location>
</feature>
<evidence type="ECO:0000256" key="1">
    <source>
        <dbReference type="ARBA" id="ARBA00000085"/>
    </source>
</evidence>
<evidence type="ECO:0000256" key="6">
    <source>
        <dbReference type="SAM" id="Phobius"/>
    </source>
</evidence>
<dbReference type="CDD" id="cd17546">
    <property type="entry name" value="REC_hyHK_CKI1_RcsC-like"/>
    <property type="match status" value="1"/>
</dbReference>
<dbReference type="Pfam" id="PF02518">
    <property type="entry name" value="HATPase_c"/>
    <property type="match status" value="1"/>
</dbReference>
<gene>
    <name evidence="9" type="ORF">C8P67_102435</name>
</gene>
<evidence type="ECO:0000259" key="8">
    <source>
        <dbReference type="PROSITE" id="PS50110"/>
    </source>
</evidence>
<dbReference type="AlphaFoldDB" id="A0A3E0ESL5"/>
<dbReference type="PANTHER" id="PTHR45339">
    <property type="entry name" value="HYBRID SIGNAL TRANSDUCTION HISTIDINE KINASE J"/>
    <property type="match status" value="1"/>
</dbReference>
<evidence type="ECO:0000256" key="5">
    <source>
        <dbReference type="PROSITE-ProRule" id="PRU00169"/>
    </source>
</evidence>
<dbReference type="PRINTS" id="PR00344">
    <property type="entry name" value="BCTRLSENSOR"/>
</dbReference>
<dbReference type="InterPro" id="IPR003661">
    <property type="entry name" value="HisK_dim/P_dom"/>
</dbReference>
<dbReference type="InterPro" id="IPR007892">
    <property type="entry name" value="CHASE4"/>
</dbReference>
<name>A0A3E0ESL5_9FLAO</name>
<evidence type="ECO:0000256" key="3">
    <source>
        <dbReference type="ARBA" id="ARBA00022553"/>
    </source>
</evidence>
<dbReference type="Pfam" id="PF00072">
    <property type="entry name" value="Response_reg"/>
    <property type="match status" value="1"/>
</dbReference>
<dbReference type="InterPro" id="IPR005467">
    <property type="entry name" value="His_kinase_dom"/>
</dbReference>
<dbReference type="Gene3D" id="3.40.50.2300">
    <property type="match status" value="1"/>
</dbReference>
<accession>A0A3E0ESL5</accession>
<dbReference type="PROSITE" id="PS50109">
    <property type="entry name" value="HIS_KIN"/>
    <property type="match status" value="1"/>
</dbReference>
<evidence type="ECO:0000313" key="10">
    <source>
        <dbReference type="Proteomes" id="UP000257136"/>
    </source>
</evidence>
<dbReference type="SUPFAM" id="SSF47384">
    <property type="entry name" value="Homodimeric domain of signal transducing histidine kinase"/>
    <property type="match status" value="1"/>
</dbReference>
<protein>
    <recommendedName>
        <fullName evidence="2">histidine kinase</fullName>
        <ecNumber evidence="2">2.7.13.3</ecNumber>
    </recommendedName>
</protein>
<evidence type="ECO:0000313" key="9">
    <source>
        <dbReference type="EMBL" id="REH01172.1"/>
    </source>
</evidence>
<dbReference type="EMBL" id="QUNI01000002">
    <property type="protein sequence ID" value="REH01172.1"/>
    <property type="molecule type" value="Genomic_DNA"/>
</dbReference>
<keyword evidence="6" id="KW-1133">Transmembrane helix</keyword>
<evidence type="ECO:0000259" key="7">
    <source>
        <dbReference type="PROSITE" id="PS50109"/>
    </source>
</evidence>
<dbReference type="Pfam" id="PF00512">
    <property type="entry name" value="HisKA"/>
    <property type="match status" value="1"/>
</dbReference>
<comment type="catalytic activity">
    <reaction evidence="1">
        <text>ATP + protein L-histidine = ADP + protein N-phospho-L-histidine.</text>
        <dbReference type="EC" id="2.7.13.3"/>
    </reaction>
</comment>
<keyword evidence="9" id="KW-0418">Kinase</keyword>
<organism evidence="9 10">
    <name type="scientific">Flavobacterium aquicola</name>
    <dbReference type="NCBI Taxonomy" id="1682742"/>
    <lineage>
        <taxon>Bacteria</taxon>
        <taxon>Pseudomonadati</taxon>
        <taxon>Bacteroidota</taxon>
        <taxon>Flavobacteriia</taxon>
        <taxon>Flavobacteriales</taxon>
        <taxon>Flavobacteriaceae</taxon>
        <taxon>Flavobacterium</taxon>
    </lineage>
</organism>
<keyword evidence="4" id="KW-0902">Two-component regulatory system</keyword>
<keyword evidence="6" id="KW-0472">Membrane</keyword>
<feature type="modified residue" description="4-aspartylphosphate" evidence="5">
    <location>
        <position position="641"/>
    </location>
</feature>
<feature type="domain" description="Histidine kinase" evidence="7">
    <location>
        <begin position="347"/>
        <end position="568"/>
    </location>
</feature>
<dbReference type="SUPFAM" id="SSF52172">
    <property type="entry name" value="CheY-like"/>
    <property type="match status" value="1"/>
</dbReference>
<comment type="caution">
    <text evidence="9">The sequence shown here is derived from an EMBL/GenBank/DDBJ whole genome shotgun (WGS) entry which is preliminary data.</text>
</comment>
<keyword evidence="6" id="KW-0812">Transmembrane</keyword>
<dbReference type="PROSITE" id="PS50110">
    <property type="entry name" value="RESPONSE_REGULATORY"/>
    <property type="match status" value="1"/>
</dbReference>
<sequence>MTLYDSNGMKLTLKLTTYFKLVVLIIGICSLFLLLFSSLYLYTVQQENDVFKANSNQYRVEVNRLFDFNSKTQIVTINDLTYWDALVSFTKSKDTLWFKKYIANEFPTYEVDFISVYGLDKKYITSVAKPHFKTKDFIPEQAMKNLYKTKFSRFYTRVPEGVIEVFGGTIHSSNDPRKIKTKPAGYMFMARLLDKAYFKNLKDISTSDVRLFYHQSADTSGNKKVRSLIGLKDFSNQEVAELLFERPSYLNFEKTKELLLIIVITTLVGLIAAIYYSRKWIYKPLRLVTNILETDREISISLLKREPGEFGHIGNLFEDHRKNRFQLEKSKERAEESDKLKSTFLANLSHEIRTPMNAIIGFSDLLLNENLSEDLKMKYLKIINSSGKSLVSIIEDLIEMSKIDAKLIMPNYKGLDIDKCIYELYNTLKVTIPEDKNIDFYIQKSADRLENNILTDEVKLKQIIVNLLTNAIKFTDYGHVAFGYSINKEEQLLQFRVEDTGIGISKNDLKVVFDRFRRVEDDYSISLSGLGLGLSISKAYVEMLGGEIDVESVHGGGSVFIFTIPLIYEEYIEENKIVDEECPNKNSDSKIILVAEDDNINFLLLKTILELKKHTVLRARNGQEVVDMSKSNSEIDLILMDIKMPVLDGYEAFEIIKKDNPNIPVIAQTAHSSSEVKERIMKAGFSGYITKPLDKEKIYEIINEVSQNNFAN</sequence>
<dbReference type="Pfam" id="PF05228">
    <property type="entry name" value="CHASE4"/>
    <property type="match status" value="1"/>
</dbReference>
<keyword evidence="10" id="KW-1185">Reference proteome</keyword>
<dbReference type="Proteomes" id="UP000257136">
    <property type="component" value="Unassembled WGS sequence"/>
</dbReference>
<proteinExistence type="predicted"/>
<keyword evidence="3 5" id="KW-0597">Phosphoprotein</keyword>
<dbReference type="InterPro" id="IPR001789">
    <property type="entry name" value="Sig_transdc_resp-reg_receiver"/>
</dbReference>
<dbReference type="SUPFAM" id="SSF55874">
    <property type="entry name" value="ATPase domain of HSP90 chaperone/DNA topoisomerase II/histidine kinase"/>
    <property type="match status" value="1"/>
</dbReference>
<dbReference type="SMART" id="SM00387">
    <property type="entry name" value="HATPase_c"/>
    <property type="match status" value="1"/>
</dbReference>
<reference evidence="9 10" key="1">
    <citation type="submission" date="2018-08" db="EMBL/GenBank/DDBJ databases">
        <title>Genomic Encyclopedia of Archaeal and Bacterial Type Strains, Phase II (KMG-II): from individual species to whole genera.</title>
        <authorList>
            <person name="Goeker M."/>
        </authorList>
    </citation>
    <scope>NUCLEOTIDE SEQUENCE [LARGE SCALE GENOMIC DNA]</scope>
    <source>
        <strain evidence="9 10">DSM 100880</strain>
    </source>
</reference>
<dbReference type="GO" id="GO:0000155">
    <property type="term" value="F:phosphorelay sensor kinase activity"/>
    <property type="evidence" value="ECO:0007669"/>
    <property type="project" value="InterPro"/>
</dbReference>
<keyword evidence="9" id="KW-0808">Transferase</keyword>
<dbReference type="InterPro" id="IPR004358">
    <property type="entry name" value="Sig_transdc_His_kin-like_C"/>
</dbReference>
<feature type="transmembrane region" description="Helical" evidence="6">
    <location>
        <begin position="21"/>
        <end position="42"/>
    </location>
</feature>